<evidence type="ECO:0000313" key="10">
    <source>
        <dbReference type="Proteomes" id="UP000886885"/>
    </source>
</evidence>
<organism evidence="9 10">
    <name type="scientific">Populus tomentosa</name>
    <name type="common">Chinese white poplar</name>
    <dbReference type="NCBI Taxonomy" id="118781"/>
    <lineage>
        <taxon>Eukaryota</taxon>
        <taxon>Viridiplantae</taxon>
        <taxon>Streptophyta</taxon>
        <taxon>Embryophyta</taxon>
        <taxon>Tracheophyta</taxon>
        <taxon>Spermatophyta</taxon>
        <taxon>Magnoliopsida</taxon>
        <taxon>eudicotyledons</taxon>
        <taxon>Gunneridae</taxon>
        <taxon>Pentapetalae</taxon>
        <taxon>rosids</taxon>
        <taxon>fabids</taxon>
        <taxon>Malpighiales</taxon>
        <taxon>Salicaceae</taxon>
        <taxon>Saliceae</taxon>
        <taxon>Populus</taxon>
    </lineage>
</organism>
<dbReference type="GO" id="GO:0016760">
    <property type="term" value="F:cellulose synthase (UDP-forming) activity"/>
    <property type="evidence" value="ECO:0007669"/>
    <property type="project" value="InterPro"/>
</dbReference>
<keyword evidence="7" id="KW-0961">Cell wall biogenesis/degradation</keyword>
<sequence>MREASFLITNKVEDNEQVKRYLMRVFDFQASALFIAPLVTIAILNIESVFVGVIRIFLSGTGERMLIQVFLSFYILFMNYAIVEGMIIRKDKGRIPSSVTLRSTVSSSWFMVFSFIFLSSLLKHFEEILSTGASIQTWLNEQRIWTMKSVTAYTLGSLDAILKCVGKRQASFLPINKVADDEQFRIISNGKTEFPSINNDTYANCFINHSEHGFLHWRSC</sequence>
<evidence type="ECO:0000313" key="9">
    <source>
        <dbReference type="EMBL" id="KAG6766201.1"/>
    </source>
</evidence>
<dbReference type="Pfam" id="PF03552">
    <property type="entry name" value="Cellulose_synt"/>
    <property type="match status" value="1"/>
</dbReference>
<name>A0A8X7ZBK8_POPTO</name>
<dbReference type="GO" id="GO:0030244">
    <property type="term" value="P:cellulose biosynthetic process"/>
    <property type="evidence" value="ECO:0007669"/>
    <property type="project" value="InterPro"/>
</dbReference>
<evidence type="ECO:0000256" key="6">
    <source>
        <dbReference type="ARBA" id="ARBA00023136"/>
    </source>
</evidence>
<dbReference type="OrthoDB" id="72851at2759"/>
<comment type="subcellular location">
    <subcellularLocation>
        <location evidence="1">Endomembrane system</location>
    </subcellularLocation>
</comment>
<comment type="caution">
    <text evidence="9">The sequence shown here is derived from an EMBL/GenBank/DDBJ whole genome shotgun (WGS) entry which is preliminary data.</text>
</comment>
<feature type="transmembrane region" description="Helical" evidence="8">
    <location>
        <begin position="99"/>
        <end position="122"/>
    </location>
</feature>
<feature type="transmembrane region" description="Helical" evidence="8">
    <location>
        <begin position="21"/>
        <end position="46"/>
    </location>
</feature>
<dbReference type="Proteomes" id="UP000886885">
    <property type="component" value="Chromosome 8A"/>
</dbReference>
<dbReference type="PANTHER" id="PTHR13301">
    <property type="entry name" value="X-BOX TRANSCRIPTION FACTOR-RELATED"/>
    <property type="match status" value="1"/>
</dbReference>
<evidence type="ECO:0000256" key="5">
    <source>
        <dbReference type="ARBA" id="ARBA00022989"/>
    </source>
</evidence>
<feature type="transmembrane region" description="Helical" evidence="8">
    <location>
        <begin position="66"/>
        <end position="87"/>
    </location>
</feature>
<accession>A0A8X7ZBK8</accession>
<dbReference type="InterPro" id="IPR005150">
    <property type="entry name" value="Cellulose_synth"/>
</dbReference>
<dbReference type="GO" id="GO:0016020">
    <property type="term" value="C:membrane"/>
    <property type="evidence" value="ECO:0007669"/>
    <property type="project" value="InterPro"/>
</dbReference>
<evidence type="ECO:0000256" key="2">
    <source>
        <dbReference type="ARBA" id="ARBA00022676"/>
    </source>
</evidence>
<keyword evidence="2" id="KW-0328">Glycosyltransferase</keyword>
<dbReference type="GO" id="GO:0071555">
    <property type="term" value="P:cell wall organization"/>
    <property type="evidence" value="ECO:0007669"/>
    <property type="project" value="UniProtKB-KW"/>
</dbReference>
<reference evidence="9" key="1">
    <citation type="journal article" date="2020" name="bioRxiv">
        <title>Hybrid origin of Populus tomentosa Carr. identified through genome sequencing and phylogenomic analysis.</title>
        <authorList>
            <person name="An X."/>
            <person name="Gao K."/>
            <person name="Chen Z."/>
            <person name="Li J."/>
            <person name="Yang X."/>
            <person name="Yang X."/>
            <person name="Zhou J."/>
            <person name="Guo T."/>
            <person name="Zhao T."/>
            <person name="Huang S."/>
            <person name="Miao D."/>
            <person name="Khan W.U."/>
            <person name="Rao P."/>
            <person name="Ye M."/>
            <person name="Lei B."/>
            <person name="Liao W."/>
            <person name="Wang J."/>
            <person name="Ji L."/>
            <person name="Li Y."/>
            <person name="Guo B."/>
            <person name="Mustafa N.S."/>
            <person name="Li S."/>
            <person name="Yun Q."/>
            <person name="Keller S.R."/>
            <person name="Mao J."/>
            <person name="Zhang R."/>
            <person name="Strauss S.H."/>
        </authorList>
    </citation>
    <scope>NUCLEOTIDE SEQUENCE</scope>
    <source>
        <strain evidence="9">GM15</strain>
        <tissue evidence="9">Leaf</tissue>
    </source>
</reference>
<keyword evidence="10" id="KW-1185">Reference proteome</keyword>
<evidence type="ECO:0000256" key="8">
    <source>
        <dbReference type="SAM" id="Phobius"/>
    </source>
</evidence>
<dbReference type="AlphaFoldDB" id="A0A8X7ZBK8"/>
<dbReference type="EMBL" id="JAAWWB010000015">
    <property type="protein sequence ID" value="KAG6766201.1"/>
    <property type="molecule type" value="Genomic_DNA"/>
</dbReference>
<keyword evidence="5 8" id="KW-1133">Transmembrane helix</keyword>
<evidence type="ECO:0000256" key="3">
    <source>
        <dbReference type="ARBA" id="ARBA00022679"/>
    </source>
</evidence>
<gene>
    <name evidence="9" type="ORF">POTOM_030272</name>
</gene>
<evidence type="ECO:0000256" key="1">
    <source>
        <dbReference type="ARBA" id="ARBA00004308"/>
    </source>
</evidence>
<evidence type="ECO:0000256" key="7">
    <source>
        <dbReference type="ARBA" id="ARBA00023316"/>
    </source>
</evidence>
<proteinExistence type="predicted"/>
<dbReference type="GO" id="GO:0012505">
    <property type="term" value="C:endomembrane system"/>
    <property type="evidence" value="ECO:0007669"/>
    <property type="project" value="UniProtKB-SubCell"/>
</dbReference>
<keyword evidence="6 8" id="KW-0472">Membrane</keyword>
<keyword evidence="4 8" id="KW-0812">Transmembrane</keyword>
<protein>
    <submittedName>
        <fullName evidence="9">Uncharacterized protein</fullName>
    </submittedName>
</protein>
<keyword evidence="3" id="KW-0808">Transferase</keyword>
<evidence type="ECO:0000256" key="4">
    <source>
        <dbReference type="ARBA" id="ARBA00022692"/>
    </source>
</evidence>